<dbReference type="FunCoup" id="Q75BJ9">
    <property type="interactions" value="63"/>
</dbReference>
<feature type="chain" id="PRO_5004285420" evidence="1">
    <location>
        <begin position="21"/>
        <end position="149"/>
    </location>
</feature>
<dbReference type="KEGG" id="ago:AGOS_ACR272C"/>
<accession>Q75BJ9</accession>
<keyword evidence="1" id="KW-0732">Signal</keyword>
<dbReference type="AlphaFoldDB" id="Q75BJ9"/>
<evidence type="ECO:0000313" key="3">
    <source>
        <dbReference type="Proteomes" id="UP000000591"/>
    </source>
</evidence>
<name>Q75BJ9_EREGS</name>
<dbReference type="GeneID" id="4619809"/>
<gene>
    <name evidence="2" type="ORF">AGOS_ACR272C</name>
</gene>
<reference evidence="3" key="2">
    <citation type="journal article" date="2013" name="G3 (Bethesda)">
        <title>Genomes of Ashbya fungi isolated from insects reveal four mating-type loci, numerous translocations, lack of transposons, and distinct gene duplications.</title>
        <authorList>
            <person name="Dietrich F.S."/>
            <person name="Voegeli S."/>
            <person name="Kuo S."/>
            <person name="Philippsen P."/>
        </authorList>
    </citation>
    <scope>GENOME REANNOTATION</scope>
    <source>
        <strain evidence="3">ATCC 10895 / CBS 109.51 / FGSC 9923 / NRRL Y-1056</strain>
    </source>
</reference>
<dbReference type="Proteomes" id="UP000000591">
    <property type="component" value="Chromosome III"/>
</dbReference>
<protein>
    <submittedName>
        <fullName evidence="2">ACR272Cp</fullName>
    </submittedName>
</protein>
<keyword evidence="3" id="KW-1185">Reference proteome</keyword>
<dbReference type="EMBL" id="AE016816">
    <property type="protein sequence ID" value="AAS51498.1"/>
    <property type="molecule type" value="Genomic_DNA"/>
</dbReference>
<evidence type="ECO:0000256" key="1">
    <source>
        <dbReference type="SAM" id="SignalP"/>
    </source>
</evidence>
<dbReference type="OrthoDB" id="5415592at2759"/>
<reference evidence="2 3" key="1">
    <citation type="journal article" date="2004" name="Science">
        <title>The Ashbya gossypii genome as a tool for mapping the ancient Saccharomyces cerevisiae genome.</title>
        <authorList>
            <person name="Dietrich F.S."/>
            <person name="Voegeli S."/>
            <person name="Brachat S."/>
            <person name="Lerch A."/>
            <person name="Gates K."/>
            <person name="Steiner S."/>
            <person name="Mohr C."/>
            <person name="Pohlmann R."/>
            <person name="Luedi P."/>
            <person name="Choi S."/>
            <person name="Wing R.A."/>
            <person name="Flavier A."/>
            <person name="Gaffney T.D."/>
            <person name="Philippsen P."/>
        </authorList>
    </citation>
    <scope>NUCLEOTIDE SEQUENCE [LARGE SCALE GENOMIC DNA]</scope>
    <source>
        <strain evidence="3">ATCC 10895 / CBS 109.51 / FGSC 9923 / NRRL Y-1056</strain>
    </source>
</reference>
<proteinExistence type="predicted"/>
<dbReference type="HOGENOM" id="CLU_054077_1_0_1"/>
<dbReference type="eggNOG" id="ENOG502S09G">
    <property type="taxonomic scope" value="Eukaryota"/>
</dbReference>
<dbReference type="InParanoid" id="Q75BJ9"/>
<feature type="signal peptide" evidence="1">
    <location>
        <begin position="1"/>
        <end position="20"/>
    </location>
</feature>
<organism evidence="2 3">
    <name type="scientific">Eremothecium gossypii (strain ATCC 10895 / CBS 109.51 / FGSC 9923 / NRRL Y-1056)</name>
    <name type="common">Yeast</name>
    <name type="synonym">Ashbya gossypii</name>
    <dbReference type="NCBI Taxonomy" id="284811"/>
    <lineage>
        <taxon>Eukaryota</taxon>
        <taxon>Fungi</taxon>
        <taxon>Dikarya</taxon>
        <taxon>Ascomycota</taxon>
        <taxon>Saccharomycotina</taxon>
        <taxon>Saccharomycetes</taxon>
        <taxon>Saccharomycetales</taxon>
        <taxon>Saccharomycetaceae</taxon>
        <taxon>Eremothecium</taxon>
    </lineage>
</organism>
<dbReference type="RefSeq" id="NP_983674.1">
    <property type="nucleotide sequence ID" value="NM_209027.1"/>
</dbReference>
<evidence type="ECO:0000313" key="2">
    <source>
        <dbReference type="EMBL" id="AAS51498.1"/>
    </source>
</evidence>
<sequence length="149" mass="15324">MKFISSFFLGAAALANVVLADSEEFSFLGVRSASKFHLSAVHAEEGVLKIGGPGQALSGIITDDGKLKLSDGTYAVVKDNGALVESSQENGSSGFSVTDGYLQYVGNSGFFPVSNGNSYDLSVKPAEGSETAIGIRALNNAGAPIPDFP</sequence>